<proteinExistence type="predicted"/>
<dbReference type="Proteomes" id="UP000610594">
    <property type="component" value="Unassembled WGS sequence"/>
</dbReference>
<evidence type="ECO:0000256" key="2">
    <source>
        <dbReference type="SAM" id="MobiDB-lite"/>
    </source>
</evidence>
<accession>A0ABX0MR97</accession>
<evidence type="ECO:0000313" key="4">
    <source>
        <dbReference type="Proteomes" id="UP000610594"/>
    </source>
</evidence>
<evidence type="ECO:0000256" key="1">
    <source>
        <dbReference type="SAM" id="Coils"/>
    </source>
</evidence>
<evidence type="ECO:0000313" key="3">
    <source>
        <dbReference type="EMBL" id="NHZ64602.1"/>
    </source>
</evidence>
<feature type="region of interest" description="Disordered" evidence="2">
    <location>
        <begin position="1"/>
        <end position="56"/>
    </location>
</feature>
<feature type="coiled-coil region" evidence="1">
    <location>
        <begin position="337"/>
        <end position="375"/>
    </location>
</feature>
<dbReference type="EMBL" id="WHJF01000058">
    <property type="protein sequence ID" value="NHZ64602.1"/>
    <property type="molecule type" value="Genomic_DNA"/>
</dbReference>
<name>A0ABX0MR97_9BURK</name>
<feature type="region of interest" description="Disordered" evidence="2">
    <location>
        <begin position="378"/>
        <end position="397"/>
    </location>
</feature>
<protein>
    <submittedName>
        <fullName evidence="3">Uncharacterized protein</fullName>
    </submittedName>
</protein>
<reference evidence="3 4" key="1">
    <citation type="submission" date="2019-10" db="EMBL/GenBank/DDBJ databases">
        <title>Taxonomy of Antarctic Massilia spp.: description of Massilia rubra sp. nov., Massilia aquatica sp. nov., Massilia mucilaginosa sp. nov., Massilia frigida sp. nov. isolated from streams, lakes and regoliths.</title>
        <authorList>
            <person name="Holochova P."/>
            <person name="Sedlacek I."/>
            <person name="Kralova S."/>
            <person name="Maslanova I."/>
            <person name="Busse H.-J."/>
            <person name="Stankova E."/>
            <person name="Vrbovska V."/>
            <person name="Kovarovic V."/>
            <person name="Bartak M."/>
            <person name="Svec P."/>
            <person name="Pantucek R."/>
        </authorList>
    </citation>
    <scope>NUCLEOTIDE SEQUENCE [LARGE SCALE GENOMIC DNA]</scope>
    <source>
        <strain evidence="3 4">CCM 8694</strain>
    </source>
</reference>
<dbReference type="RefSeq" id="WP_167238636.1">
    <property type="nucleotide sequence ID" value="NZ_WHJF01000058.1"/>
</dbReference>
<gene>
    <name evidence="3" type="ORF">F1735_20240</name>
</gene>
<keyword evidence="4" id="KW-1185">Reference proteome</keyword>
<sequence>MINDQHQQCGAAGNPEQHPQQGGNCCPGAGGPAGQPKMPGAATCAPPDTSKDPKVPPITGTDPCPALCLCPPAPGSTSNCFDQLIADQARAINEAERAKSFKADLEALLQKAKLAQDDYTTEKYHLLLDRWKQQDRDIAELIHRIVCAAPCWRCQVECQVCSLFNKVRSLELLLKGRPDQRYDKAYCLYDQRYWQERDLALKQAAFDRVKRVLTVWEKPGADIEAVLNENLKLMAGVKELASDSAKGLYDVFIRLLPLHLAIAPPASTAVTVIDKKYTELCTCGAQDPDDCCGPDVGPQSVRMQMLDRHAYLVEPAKYFPIICCLVNHRYLPVKDALAKAEADLKSTDAEIKRVADEIKARMDSIEKDAKAELAKPFDCSKYTPVPPCDGAQRTPAT</sequence>
<keyword evidence="1" id="KW-0175">Coiled coil</keyword>
<comment type="caution">
    <text evidence="3">The sequence shown here is derived from an EMBL/GenBank/DDBJ whole genome shotgun (WGS) entry which is preliminary data.</text>
</comment>
<organism evidence="3 4">
    <name type="scientific">Massilia genomosp. 1</name>
    <dbReference type="NCBI Taxonomy" id="2609280"/>
    <lineage>
        <taxon>Bacteria</taxon>
        <taxon>Pseudomonadati</taxon>
        <taxon>Pseudomonadota</taxon>
        <taxon>Betaproteobacteria</taxon>
        <taxon>Burkholderiales</taxon>
        <taxon>Oxalobacteraceae</taxon>
        <taxon>Telluria group</taxon>
        <taxon>Massilia</taxon>
    </lineage>
</organism>